<feature type="domain" description="C2H2-type" evidence="12">
    <location>
        <begin position="254"/>
        <end position="283"/>
    </location>
</feature>
<keyword evidence="14" id="KW-1185">Reference proteome</keyword>
<dbReference type="GO" id="GO:0000981">
    <property type="term" value="F:DNA-binding transcription factor activity, RNA polymerase II-specific"/>
    <property type="evidence" value="ECO:0007669"/>
    <property type="project" value="TreeGrafter"/>
</dbReference>
<evidence type="ECO:0000256" key="2">
    <source>
        <dbReference type="ARBA" id="ARBA00010831"/>
    </source>
</evidence>
<dbReference type="SMART" id="SM00355">
    <property type="entry name" value="ZnF_C2H2"/>
    <property type="match status" value="5"/>
</dbReference>
<reference evidence="13" key="1">
    <citation type="submission" date="2025-08" db="UniProtKB">
        <authorList>
            <consortium name="Ensembl"/>
        </authorList>
    </citation>
    <scope>IDENTIFICATION</scope>
</reference>
<dbReference type="PROSITE" id="PS00028">
    <property type="entry name" value="ZINC_FINGER_C2H2_1"/>
    <property type="match status" value="3"/>
</dbReference>
<feature type="transmembrane region" description="Helical" evidence="11">
    <location>
        <begin position="225"/>
        <end position="248"/>
    </location>
</feature>
<keyword evidence="4" id="KW-0479">Metal-binding</keyword>
<keyword evidence="5" id="KW-0677">Repeat</keyword>
<dbReference type="InParanoid" id="A0A672SBC7"/>
<keyword evidence="9" id="KW-0539">Nucleus</keyword>
<dbReference type="Gene3D" id="3.30.160.60">
    <property type="entry name" value="Classic Zinc Finger"/>
    <property type="match status" value="4"/>
</dbReference>
<dbReference type="FunFam" id="3.30.160.60:FF:000104">
    <property type="entry name" value="Transcriptional repressor protein YY1"/>
    <property type="match status" value="1"/>
</dbReference>
<evidence type="ECO:0000313" key="13">
    <source>
        <dbReference type="Ensembl" id="ENSSGRP00000099037.1"/>
    </source>
</evidence>
<keyword evidence="11" id="KW-0812">Transmembrane</keyword>
<evidence type="ECO:0000256" key="11">
    <source>
        <dbReference type="SAM" id="Phobius"/>
    </source>
</evidence>
<dbReference type="SUPFAM" id="SSF57667">
    <property type="entry name" value="beta-beta-alpha zinc fingers"/>
    <property type="match status" value="2"/>
</dbReference>
<evidence type="ECO:0000256" key="1">
    <source>
        <dbReference type="ARBA" id="ARBA00004123"/>
    </source>
</evidence>
<feature type="domain" description="C2H2-type" evidence="12">
    <location>
        <begin position="284"/>
        <end position="306"/>
    </location>
</feature>
<dbReference type="Proteomes" id="UP000472262">
    <property type="component" value="Unassembled WGS sequence"/>
</dbReference>
<evidence type="ECO:0000256" key="9">
    <source>
        <dbReference type="ARBA" id="ARBA00023242"/>
    </source>
</evidence>
<keyword evidence="6 10" id="KW-0863">Zinc-finger</keyword>
<dbReference type="GO" id="GO:0008270">
    <property type="term" value="F:zinc ion binding"/>
    <property type="evidence" value="ECO:0007669"/>
    <property type="project" value="UniProtKB-KW"/>
</dbReference>
<reference evidence="13" key="2">
    <citation type="submission" date="2025-09" db="UniProtKB">
        <authorList>
            <consortium name="Ensembl"/>
        </authorList>
    </citation>
    <scope>IDENTIFICATION</scope>
</reference>
<evidence type="ECO:0000313" key="14">
    <source>
        <dbReference type="Proteomes" id="UP000472262"/>
    </source>
</evidence>
<evidence type="ECO:0000256" key="3">
    <source>
        <dbReference type="ARBA" id="ARBA00022473"/>
    </source>
</evidence>
<dbReference type="FunFam" id="3.30.160.60:FF:000100">
    <property type="entry name" value="Zinc finger 45-like"/>
    <property type="match status" value="1"/>
</dbReference>
<dbReference type="PROSITE" id="PS50157">
    <property type="entry name" value="ZINC_FINGER_C2H2_2"/>
    <property type="match status" value="4"/>
</dbReference>
<evidence type="ECO:0000256" key="7">
    <source>
        <dbReference type="ARBA" id="ARBA00022833"/>
    </source>
</evidence>
<dbReference type="GO" id="GO:0000978">
    <property type="term" value="F:RNA polymerase II cis-regulatory region sequence-specific DNA binding"/>
    <property type="evidence" value="ECO:0007669"/>
    <property type="project" value="TreeGrafter"/>
</dbReference>
<dbReference type="Ensembl" id="ENSSGRT00000105368.1">
    <property type="protein sequence ID" value="ENSSGRP00000099037.1"/>
    <property type="gene ID" value="ENSSGRG00000049388.1"/>
</dbReference>
<dbReference type="InterPro" id="IPR043359">
    <property type="entry name" value="GLI-like"/>
</dbReference>
<proteinExistence type="inferred from homology"/>
<keyword evidence="3" id="KW-0217">Developmental protein</keyword>
<name>A0A672SBC7_SINGR</name>
<evidence type="ECO:0000256" key="8">
    <source>
        <dbReference type="ARBA" id="ARBA00023125"/>
    </source>
</evidence>
<organism evidence="13 14">
    <name type="scientific">Sinocyclocheilus grahami</name>
    <name type="common">Dianchi golden-line fish</name>
    <name type="synonym">Barbus grahami</name>
    <dbReference type="NCBI Taxonomy" id="75366"/>
    <lineage>
        <taxon>Eukaryota</taxon>
        <taxon>Metazoa</taxon>
        <taxon>Chordata</taxon>
        <taxon>Craniata</taxon>
        <taxon>Vertebrata</taxon>
        <taxon>Euteleostomi</taxon>
        <taxon>Actinopterygii</taxon>
        <taxon>Neopterygii</taxon>
        <taxon>Teleostei</taxon>
        <taxon>Ostariophysi</taxon>
        <taxon>Cypriniformes</taxon>
        <taxon>Cyprinidae</taxon>
        <taxon>Cyprininae</taxon>
        <taxon>Sinocyclocheilus</taxon>
    </lineage>
</organism>
<evidence type="ECO:0000256" key="10">
    <source>
        <dbReference type="PROSITE-ProRule" id="PRU00042"/>
    </source>
</evidence>
<comment type="subcellular location">
    <subcellularLocation>
        <location evidence="1">Nucleus</location>
    </subcellularLocation>
</comment>
<evidence type="ECO:0000256" key="4">
    <source>
        <dbReference type="ARBA" id="ARBA00022723"/>
    </source>
</evidence>
<feature type="domain" description="C2H2-type" evidence="12">
    <location>
        <begin position="168"/>
        <end position="195"/>
    </location>
</feature>
<dbReference type="Pfam" id="PF18366">
    <property type="entry name" value="zf_ZIC"/>
    <property type="match status" value="1"/>
</dbReference>
<dbReference type="Pfam" id="PF00096">
    <property type="entry name" value="zf-C2H2"/>
    <property type="match status" value="2"/>
</dbReference>
<keyword evidence="11" id="KW-1133">Transmembrane helix</keyword>
<dbReference type="Pfam" id="PF23561">
    <property type="entry name" value="zf-C2H2_15"/>
    <property type="match status" value="1"/>
</dbReference>
<dbReference type="InterPro" id="IPR056436">
    <property type="entry name" value="Znf-C2H2_ZIC1-5/GLI1-3-like"/>
</dbReference>
<keyword evidence="8" id="KW-0238">DNA-binding</keyword>
<keyword evidence="11" id="KW-0472">Membrane</keyword>
<dbReference type="InterPro" id="IPR041643">
    <property type="entry name" value="Znf_ZIC"/>
</dbReference>
<evidence type="ECO:0000256" key="5">
    <source>
        <dbReference type="ARBA" id="ARBA00022737"/>
    </source>
</evidence>
<dbReference type="InterPro" id="IPR036236">
    <property type="entry name" value="Znf_C2H2_sf"/>
</dbReference>
<evidence type="ECO:0000259" key="12">
    <source>
        <dbReference type="PROSITE" id="PS50157"/>
    </source>
</evidence>
<gene>
    <name evidence="13" type="primary">LOC107585033</name>
</gene>
<dbReference type="GO" id="GO:0005634">
    <property type="term" value="C:nucleus"/>
    <property type="evidence" value="ECO:0007669"/>
    <property type="project" value="UniProtKB-SubCell"/>
</dbReference>
<comment type="similarity">
    <text evidence="2">Belongs to the GLI C2H2-type zinc-finger protein family.</text>
</comment>
<keyword evidence="7" id="KW-0862">Zinc</keyword>
<protein>
    <submittedName>
        <fullName evidence="13">Zinc finger protein ZIC 1-like</fullName>
    </submittedName>
</protein>
<dbReference type="PANTHER" id="PTHR45718">
    <property type="entry name" value="TRANSCRIPTIONAL ACTIVATOR CUBITUS INTERRUPTUS"/>
    <property type="match status" value="1"/>
</dbReference>
<sequence length="332" mass="38244">MDTLGKKALMFMDNPADVYGICDGGMMVSSTVDLLQFNRSLVEVSCGPNDSSICTDGYSSVVDHVFDQQQQEVWNVNGYTHLCPTEEFHSTQQNGQTQRERFMFNSSDMDRSSLNTNRSQFTCQWLERSAGAPQCCEKTYCTMKELISHLTAEHVNLSGQSSYVCLWEDCSRLRNPFKAKYKLINHLRVHTGEKPFQCSFRCGRAFARAENLKIHERTHTGNTSIVVVVFFFSLMLHEVIGFNFLFFVTGEKPFRCPFEACERRFANSSDKQKHIRVHAQEKQYICMHCTKSYSHASSLRKHAKVHLPVMEPTQNYNYDSSYKDPSLFQIIF</sequence>
<dbReference type="FunFam" id="3.30.160.60:FF:000031">
    <property type="entry name" value="GLI family zinc finger 3"/>
    <property type="match status" value="1"/>
</dbReference>
<dbReference type="InterPro" id="IPR013087">
    <property type="entry name" value="Znf_C2H2_type"/>
</dbReference>
<evidence type="ECO:0000256" key="6">
    <source>
        <dbReference type="ARBA" id="ARBA00022771"/>
    </source>
</evidence>
<dbReference type="PANTHER" id="PTHR45718:SF4">
    <property type="entry name" value="TRANSCRIPTIONAL ACTIVATOR CUBITUS INTERRUPTUS"/>
    <property type="match status" value="1"/>
</dbReference>
<dbReference type="AlphaFoldDB" id="A0A672SBC7"/>
<feature type="domain" description="C2H2-type" evidence="12">
    <location>
        <begin position="196"/>
        <end position="224"/>
    </location>
</feature>
<accession>A0A672SBC7</accession>